<organism evidence="2 3">
    <name type="scientific">Massilimicrobiota timonensis</name>
    <dbReference type="NCBI Taxonomy" id="1776392"/>
    <lineage>
        <taxon>Bacteria</taxon>
        <taxon>Bacillati</taxon>
        <taxon>Bacillota</taxon>
        <taxon>Erysipelotrichia</taxon>
        <taxon>Erysipelotrichales</taxon>
        <taxon>Erysipelotrichaceae</taxon>
        <taxon>Massilimicrobiota</taxon>
    </lineage>
</organism>
<dbReference type="Proteomes" id="UP001529275">
    <property type="component" value="Unassembled WGS sequence"/>
</dbReference>
<gene>
    <name evidence="2" type="ORF">QUV98_08300</name>
</gene>
<comment type="caution">
    <text evidence="2">The sequence shown here is derived from an EMBL/GenBank/DDBJ whole genome shotgun (WGS) entry which is preliminary data.</text>
</comment>
<name>A0ABT7UJJ0_9FIRM</name>
<proteinExistence type="predicted"/>
<dbReference type="EMBL" id="JAUDCK010000030">
    <property type="protein sequence ID" value="MDM8196313.1"/>
    <property type="molecule type" value="Genomic_DNA"/>
</dbReference>
<feature type="domain" description="DUF5301" evidence="1">
    <location>
        <begin position="24"/>
        <end position="116"/>
    </location>
</feature>
<accession>A0ABT7UJJ0</accession>
<protein>
    <submittedName>
        <fullName evidence="2">DUF5301 domain-containing protein</fullName>
    </submittedName>
</protein>
<dbReference type="Pfam" id="PF17225">
    <property type="entry name" value="DUF5301"/>
    <property type="match status" value="1"/>
</dbReference>
<sequence>MKATAIIMLIIGILYGMYISRTTYQIEVPQLKKIKSIVLIQKKTIQELTNQDAIADIATLLKGKKTQQESINNTPFNVSQKIRLEFHSKYGDITFIYLYKKDNQYYIEEPYNGIYQMSENEYNSITRYLR</sequence>
<dbReference type="Gene3D" id="2.60.40.4250">
    <property type="match status" value="1"/>
</dbReference>
<keyword evidence="3" id="KW-1185">Reference proteome</keyword>
<evidence type="ECO:0000313" key="2">
    <source>
        <dbReference type="EMBL" id="MDM8196313.1"/>
    </source>
</evidence>
<reference evidence="3" key="1">
    <citation type="submission" date="2023-06" db="EMBL/GenBank/DDBJ databases">
        <title>Identification and characterization of horizontal gene transfer across gut microbiota members of farm animals based on homology search.</title>
        <authorList>
            <person name="Zeman M."/>
            <person name="Kubasova T."/>
            <person name="Jahodarova E."/>
            <person name="Nykrynova M."/>
            <person name="Rychlik I."/>
        </authorList>
    </citation>
    <scope>NUCLEOTIDE SEQUENCE [LARGE SCALE GENOMIC DNA]</scope>
    <source>
        <strain evidence="3">ET341</strain>
    </source>
</reference>
<evidence type="ECO:0000313" key="3">
    <source>
        <dbReference type="Proteomes" id="UP001529275"/>
    </source>
</evidence>
<dbReference type="InterPro" id="IPR033782">
    <property type="entry name" value="DUF5301"/>
</dbReference>
<evidence type="ECO:0000259" key="1">
    <source>
        <dbReference type="Pfam" id="PF17225"/>
    </source>
</evidence>